<dbReference type="OrthoDB" id="3167300at2759"/>
<organism evidence="1 2">
    <name type="scientific">Neolentinus lepideus HHB14362 ss-1</name>
    <dbReference type="NCBI Taxonomy" id="1314782"/>
    <lineage>
        <taxon>Eukaryota</taxon>
        <taxon>Fungi</taxon>
        <taxon>Dikarya</taxon>
        <taxon>Basidiomycota</taxon>
        <taxon>Agaricomycotina</taxon>
        <taxon>Agaricomycetes</taxon>
        <taxon>Gloeophyllales</taxon>
        <taxon>Gloeophyllaceae</taxon>
        <taxon>Neolentinus</taxon>
    </lineage>
</organism>
<accession>A0A165SYM8</accession>
<dbReference type="Proteomes" id="UP000076761">
    <property type="component" value="Unassembled WGS sequence"/>
</dbReference>
<reference evidence="1 2" key="1">
    <citation type="journal article" date="2016" name="Mol. Biol. Evol.">
        <title>Comparative Genomics of Early-Diverging Mushroom-Forming Fungi Provides Insights into the Origins of Lignocellulose Decay Capabilities.</title>
        <authorList>
            <person name="Nagy L.G."/>
            <person name="Riley R."/>
            <person name="Tritt A."/>
            <person name="Adam C."/>
            <person name="Daum C."/>
            <person name="Floudas D."/>
            <person name="Sun H."/>
            <person name="Yadav J.S."/>
            <person name="Pangilinan J."/>
            <person name="Larsson K.H."/>
            <person name="Matsuura K."/>
            <person name="Barry K."/>
            <person name="Labutti K."/>
            <person name="Kuo R."/>
            <person name="Ohm R.A."/>
            <person name="Bhattacharya S.S."/>
            <person name="Shirouzu T."/>
            <person name="Yoshinaga Y."/>
            <person name="Martin F.M."/>
            <person name="Grigoriev I.V."/>
            <person name="Hibbett D.S."/>
        </authorList>
    </citation>
    <scope>NUCLEOTIDE SEQUENCE [LARGE SCALE GENOMIC DNA]</scope>
    <source>
        <strain evidence="1 2">HHB14362 ss-1</strain>
    </source>
</reference>
<keyword evidence="2" id="KW-1185">Reference proteome</keyword>
<sequence>MTRTLVCILPDAQDIVGWDLSGFDCLDAITVQMTMPLHEDPFAHFINVPQSVVTLDLTGMYQAGPMQMKAVAKPLQKRSQLSGR</sequence>
<evidence type="ECO:0000313" key="1">
    <source>
        <dbReference type="EMBL" id="KZT25867.1"/>
    </source>
</evidence>
<proteinExistence type="predicted"/>
<dbReference type="AlphaFoldDB" id="A0A165SYM8"/>
<evidence type="ECO:0000313" key="2">
    <source>
        <dbReference type="Proteomes" id="UP000076761"/>
    </source>
</evidence>
<dbReference type="EMBL" id="KV425569">
    <property type="protein sequence ID" value="KZT25867.1"/>
    <property type="molecule type" value="Genomic_DNA"/>
</dbReference>
<dbReference type="InParanoid" id="A0A165SYM8"/>
<protein>
    <submittedName>
        <fullName evidence="1">Uncharacterized protein</fullName>
    </submittedName>
</protein>
<name>A0A165SYM8_9AGAM</name>
<gene>
    <name evidence="1" type="ORF">NEOLEDRAFT_1132861</name>
</gene>